<proteinExistence type="inferred from homology"/>
<keyword evidence="4 7" id="KW-0012">Acyltransferase</keyword>
<sequence length="148" mass="17387">MKIKRFDRTVKNLSELTDDIFDILVNVYGKSPWSKTYISEDLQLHWSRYFLAMTDENQPIGFLAVSEMMDEMEITNLAVCKDFQRQGISTALFNQLSFFSGNVFLEVRAQNFPAQELYKKQGFTAYHIRKNYYTEPADDAILMRKIQN</sequence>
<evidence type="ECO:0000256" key="1">
    <source>
        <dbReference type="ARBA" id="ARBA00005395"/>
    </source>
</evidence>
<evidence type="ECO:0000256" key="5">
    <source>
        <dbReference type="RuleBase" id="RU363094"/>
    </source>
</evidence>
<comment type="subcellular location">
    <subcellularLocation>
        <location evidence="5">Cytoplasm</location>
    </subcellularLocation>
</comment>
<keyword evidence="7" id="KW-0689">Ribosomal protein</keyword>
<feature type="domain" description="N-acetyltransferase" evidence="6">
    <location>
        <begin position="8"/>
        <end position="148"/>
    </location>
</feature>
<evidence type="ECO:0000313" key="7">
    <source>
        <dbReference type="EMBL" id="MFC4653327.1"/>
    </source>
</evidence>
<keyword evidence="2 5" id="KW-0963">Cytoplasm</keyword>
<evidence type="ECO:0000256" key="4">
    <source>
        <dbReference type="ARBA" id="ARBA00023315"/>
    </source>
</evidence>
<dbReference type="SUPFAM" id="SSF55729">
    <property type="entry name" value="Acyl-CoA N-acyltransferases (Nat)"/>
    <property type="match status" value="1"/>
</dbReference>
<dbReference type="GO" id="GO:0008999">
    <property type="term" value="F:protein-N-terminal-alanine acetyltransferase activity"/>
    <property type="evidence" value="ECO:0007669"/>
    <property type="project" value="UniProtKB-EC"/>
</dbReference>
<dbReference type="PROSITE" id="PS51186">
    <property type="entry name" value="GNAT"/>
    <property type="match status" value="1"/>
</dbReference>
<comment type="similarity">
    <text evidence="1 5">Belongs to the acetyltransferase family. RimI subfamily.</text>
</comment>
<gene>
    <name evidence="7" type="primary">rimI</name>
    <name evidence="7" type="ORF">ACFO26_10480</name>
</gene>
<evidence type="ECO:0000259" key="6">
    <source>
        <dbReference type="PROSITE" id="PS51186"/>
    </source>
</evidence>
<evidence type="ECO:0000313" key="8">
    <source>
        <dbReference type="Proteomes" id="UP001595987"/>
    </source>
</evidence>
<dbReference type="Proteomes" id="UP001595987">
    <property type="component" value="Unassembled WGS sequence"/>
</dbReference>
<dbReference type="InterPro" id="IPR000182">
    <property type="entry name" value="GNAT_dom"/>
</dbReference>
<comment type="caution">
    <text evidence="7">The sequence shown here is derived from an EMBL/GenBank/DDBJ whole genome shotgun (WGS) entry which is preliminary data.</text>
</comment>
<dbReference type="Pfam" id="PF00583">
    <property type="entry name" value="Acetyltransf_1"/>
    <property type="match status" value="1"/>
</dbReference>
<dbReference type="RefSeq" id="WP_213536507.1">
    <property type="nucleotide sequence ID" value="NZ_BOVQ01000007.1"/>
</dbReference>
<dbReference type="CDD" id="cd04301">
    <property type="entry name" value="NAT_SF"/>
    <property type="match status" value="1"/>
</dbReference>
<dbReference type="GO" id="GO:0005840">
    <property type="term" value="C:ribosome"/>
    <property type="evidence" value="ECO:0007669"/>
    <property type="project" value="UniProtKB-KW"/>
</dbReference>
<reference evidence="8" key="1">
    <citation type="journal article" date="2019" name="Int. J. Syst. Evol. Microbiol.">
        <title>The Global Catalogue of Microorganisms (GCM) 10K type strain sequencing project: providing services to taxonomists for standard genome sequencing and annotation.</title>
        <authorList>
            <consortium name="The Broad Institute Genomics Platform"/>
            <consortium name="The Broad Institute Genome Sequencing Center for Infectious Disease"/>
            <person name="Wu L."/>
            <person name="Ma J."/>
        </authorList>
    </citation>
    <scope>NUCLEOTIDE SEQUENCE [LARGE SCALE GENOMIC DNA]</scope>
    <source>
        <strain evidence="8">CCUG 63287</strain>
    </source>
</reference>
<dbReference type="InterPro" id="IPR050680">
    <property type="entry name" value="YpeA/RimI_acetyltransf"/>
</dbReference>
<dbReference type="PANTHER" id="PTHR43420:SF44">
    <property type="entry name" value="ACETYLTRANSFERASE YPEA"/>
    <property type="match status" value="1"/>
</dbReference>
<dbReference type="EC" id="2.3.1.266" evidence="5"/>
<keyword evidence="3 7" id="KW-0808">Transferase</keyword>
<evidence type="ECO:0000256" key="3">
    <source>
        <dbReference type="ARBA" id="ARBA00022679"/>
    </source>
</evidence>
<dbReference type="NCBIfam" id="TIGR01575">
    <property type="entry name" value="rimI"/>
    <property type="match status" value="1"/>
</dbReference>
<name>A0ABV9JF39_9LACT</name>
<comment type="function">
    <text evidence="5">Acetylates the N-terminal alanine of ribosomal protein bS18.</text>
</comment>
<dbReference type="EMBL" id="JBHSGD010000010">
    <property type="protein sequence ID" value="MFC4653327.1"/>
    <property type="molecule type" value="Genomic_DNA"/>
</dbReference>
<dbReference type="InterPro" id="IPR006464">
    <property type="entry name" value="AcTrfase_RimI/Ard1"/>
</dbReference>
<keyword evidence="7" id="KW-0687">Ribonucleoprotein</keyword>
<keyword evidence="8" id="KW-1185">Reference proteome</keyword>
<evidence type="ECO:0000256" key="2">
    <source>
        <dbReference type="ARBA" id="ARBA00022490"/>
    </source>
</evidence>
<protein>
    <recommendedName>
        <fullName evidence="5">[Ribosomal protein bS18]-alanine N-acetyltransferase</fullName>
        <ecNumber evidence="5">2.3.1.266</ecNumber>
    </recommendedName>
</protein>
<dbReference type="InterPro" id="IPR016181">
    <property type="entry name" value="Acyl_CoA_acyltransferase"/>
</dbReference>
<dbReference type="Gene3D" id="3.40.630.30">
    <property type="match status" value="1"/>
</dbReference>
<comment type="catalytic activity">
    <reaction evidence="5">
        <text>N-terminal L-alanyl-[ribosomal protein bS18] + acetyl-CoA = N-terminal N(alpha)-acetyl-L-alanyl-[ribosomal protein bS18] + CoA + H(+)</text>
        <dbReference type="Rhea" id="RHEA:43756"/>
        <dbReference type="Rhea" id="RHEA-COMP:10676"/>
        <dbReference type="Rhea" id="RHEA-COMP:10677"/>
        <dbReference type="ChEBI" id="CHEBI:15378"/>
        <dbReference type="ChEBI" id="CHEBI:57287"/>
        <dbReference type="ChEBI" id="CHEBI:57288"/>
        <dbReference type="ChEBI" id="CHEBI:64718"/>
        <dbReference type="ChEBI" id="CHEBI:83683"/>
        <dbReference type="EC" id="2.3.1.266"/>
    </reaction>
</comment>
<organism evidence="7 8">
    <name type="scientific">Lactococcus nasutitermitis</name>
    <dbReference type="NCBI Taxonomy" id="1652957"/>
    <lineage>
        <taxon>Bacteria</taxon>
        <taxon>Bacillati</taxon>
        <taxon>Bacillota</taxon>
        <taxon>Bacilli</taxon>
        <taxon>Lactobacillales</taxon>
        <taxon>Streptococcaceae</taxon>
        <taxon>Lactococcus</taxon>
    </lineage>
</organism>
<accession>A0ABV9JF39</accession>
<dbReference type="PANTHER" id="PTHR43420">
    <property type="entry name" value="ACETYLTRANSFERASE"/>
    <property type="match status" value="1"/>
</dbReference>